<name>A0AAD9S4A0_PHOAM</name>
<dbReference type="InterPro" id="IPR052337">
    <property type="entry name" value="SAT4-like"/>
</dbReference>
<comment type="caution">
    <text evidence="9">The sequence shown here is derived from an EMBL/GenBank/DDBJ whole genome shotgun (WGS) entry which is preliminary data.</text>
</comment>
<comment type="subcellular location">
    <subcellularLocation>
        <location evidence="1">Membrane</location>
        <topology evidence="1">Multi-pass membrane protein</topology>
    </subcellularLocation>
</comment>
<gene>
    <name evidence="9" type="ORF">N8I77_012108</name>
</gene>
<evidence type="ECO:0000313" key="10">
    <source>
        <dbReference type="Proteomes" id="UP001265746"/>
    </source>
</evidence>
<dbReference type="Pfam" id="PF20684">
    <property type="entry name" value="Fung_rhodopsin"/>
    <property type="match status" value="1"/>
</dbReference>
<feature type="transmembrane region" description="Helical" evidence="7">
    <location>
        <begin position="29"/>
        <end position="52"/>
    </location>
</feature>
<protein>
    <recommendedName>
        <fullName evidence="8">Rhodopsin domain-containing protein</fullName>
    </recommendedName>
</protein>
<keyword evidence="2 7" id="KW-0812">Transmembrane</keyword>
<evidence type="ECO:0000259" key="8">
    <source>
        <dbReference type="Pfam" id="PF20684"/>
    </source>
</evidence>
<accession>A0AAD9S4A0</accession>
<evidence type="ECO:0000256" key="5">
    <source>
        <dbReference type="ARBA" id="ARBA00038359"/>
    </source>
</evidence>
<evidence type="ECO:0000256" key="7">
    <source>
        <dbReference type="SAM" id="Phobius"/>
    </source>
</evidence>
<dbReference type="EMBL" id="JAUJFL010000008">
    <property type="protein sequence ID" value="KAK2598718.1"/>
    <property type="molecule type" value="Genomic_DNA"/>
</dbReference>
<keyword evidence="10" id="KW-1185">Reference proteome</keyword>
<evidence type="ECO:0000256" key="4">
    <source>
        <dbReference type="ARBA" id="ARBA00023136"/>
    </source>
</evidence>
<reference evidence="9" key="1">
    <citation type="submission" date="2023-06" db="EMBL/GenBank/DDBJ databases">
        <authorList>
            <person name="Noh H."/>
        </authorList>
    </citation>
    <scope>NUCLEOTIDE SEQUENCE</scope>
    <source>
        <strain evidence="9">DUCC20226</strain>
    </source>
</reference>
<dbReference type="GO" id="GO:0016020">
    <property type="term" value="C:membrane"/>
    <property type="evidence" value="ECO:0007669"/>
    <property type="project" value="UniProtKB-SubCell"/>
</dbReference>
<feature type="compositionally biased region" description="Basic and acidic residues" evidence="6">
    <location>
        <begin position="239"/>
        <end position="257"/>
    </location>
</feature>
<evidence type="ECO:0000256" key="2">
    <source>
        <dbReference type="ARBA" id="ARBA00022692"/>
    </source>
</evidence>
<evidence type="ECO:0000256" key="3">
    <source>
        <dbReference type="ARBA" id="ARBA00022989"/>
    </source>
</evidence>
<dbReference type="Proteomes" id="UP001265746">
    <property type="component" value="Unassembled WGS sequence"/>
</dbReference>
<dbReference type="AlphaFoldDB" id="A0AAD9S4A0"/>
<feature type="transmembrane region" description="Helical" evidence="7">
    <location>
        <begin position="170"/>
        <end position="192"/>
    </location>
</feature>
<evidence type="ECO:0000313" key="9">
    <source>
        <dbReference type="EMBL" id="KAK2598718.1"/>
    </source>
</evidence>
<feature type="region of interest" description="Disordered" evidence="6">
    <location>
        <begin position="219"/>
        <end position="257"/>
    </location>
</feature>
<proteinExistence type="inferred from homology"/>
<feature type="domain" description="Rhodopsin" evidence="8">
    <location>
        <begin position="5"/>
        <end position="82"/>
    </location>
</feature>
<keyword evidence="3 7" id="KW-1133">Transmembrane helix</keyword>
<keyword evidence="4 7" id="KW-0472">Membrane</keyword>
<dbReference type="PANTHER" id="PTHR33048:SF129">
    <property type="entry name" value="INTEGRAL MEMBRANE PROTEIN-RELATED"/>
    <property type="match status" value="1"/>
</dbReference>
<dbReference type="PANTHER" id="PTHR33048">
    <property type="entry name" value="PTH11-LIKE INTEGRAL MEMBRANE PROTEIN (AFU_ORTHOLOGUE AFUA_5G11245)"/>
    <property type="match status" value="1"/>
</dbReference>
<evidence type="ECO:0000256" key="1">
    <source>
        <dbReference type="ARBA" id="ARBA00004141"/>
    </source>
</evidence>
<evidence type="ECO:0000256" key="6">
    <source>
        <dbReference type="SAM" id="MobiDB-lite"/>
    </source>
</evidence>
<comment type="similarity">
    <text evidence="5">Belongs to the SAT4 family.</text>
</comment>
<organism evidence="9 10">
    <name type="scientific">Phomopsis amygdali</name>
    <name type="common">Fusicoccum amygdali</name>
    <dbReference type="NCBI Taxonomy" id="1214568"/>
    <lineage>
        <taxon>Eukaryota</taxon>
        <taxon>Fungi</taxon>
        <taxon>Dikarya</taxon>
        <taxon>Ascomycota</taxon>
        <taxon>Pezizomycotina</taxon>
        <taxon>Sordariomycetes</taxon>
        <taxon>Sordariomycetidae</taxon>
        <taxon>Diaporthales</taxon>
        <taxon>Diaporthaceae</taxon>
        <taxon>Diaporthe</taxon>
    </lineage>
</organism>
<sequence length="279" mass="30959">MQTVVLGGLGQHAVELYATPWKIVAFQRLLFAIQNCWGCGMTSIRMSILFLYVRLFYEQKRFRMACYVIMVVNILWFVGTYASSGCSVCQLLATGTHPLKDTPDGGSPYGGVACAGPLAFANAHEKEIRNHGDVFTCCTCHSICAITIARLVLWRIALGYDSNDFTYTGWTLYLFSAIEVSVGCTLACMPLLKPAGKRLASSSVVSWLRTLANTTRSHAVKESSRQHGWAEGPYSKSRVGGERDSESLKDRPSDERSIYVNREVNQHTFLSNDSLEMEP</sequence>
<dbReference type="InterPro" id="IPR049326">
    <property type="entry name" value="Rhodopsin_dom_fungi"/>
</dbReference>